<sequence>MACPLHLEIPLTISILRSKSKRPFDVGQGCGELAQIIPIVVTRHLDKTHFDKPKLFPCDSTHEWSLPMDEFLHLITVYLQHARAADNAKAPFPDDLHVDRKARRPRKVCRTKYTKIIEDALKEKLKADLIDIFLRWDAESTRQFNKGFDWGHNRQAWVEYPPVNVALEAGSEDWSEWLKTRCEPLGRARVKRGLRSIEDW</sequence>
<gene>
    <name evidence="1" type="ORF">EJ04DRAFT_497465</name>
</gene>
<dbReference type="Proteomes" id="UP000799444">
    <property type="component" value="Unassembled WGS sequence"/>
</dbReference>
<dbReference type="OrthoDB" id="3786143at2759"/>
<keyword evidence="2" id="KW-1185">Reference proteome</keyword>
<accession>A0A9P4V196</accession>
<evidence type="ECO:0000313" key="2">
    <source>
        <dbReference type="Proteomes" id="UP000799444"/>
    </source>
</evidence>
<proteinExistence type="predicted"/>
<comment type="caution">
    <text evidence="1">The sequence shown here is derived from an EMBL/GenBank/DDBJ whole genome shotgun (WGS) entry which is preliminary data.</text>
</comment>
<reference evidence="1" key="1">
    <citation type="journal article" date="2020" name="Stud. Mycol.">
        <title>101 Dothideomycetes genomes: a test case for predicting lifestyles and emergence of pathogens.</title>
        <authorList>
            <person name="Haridas S."/>
            <person name="Albert R."/>
            <person name="Binder M."/>
            <person name="Bloem J."/>
            <person name="Labutti K."/>
            <person name="Salamov A."/>
            <person name="Andreopoulos B."/>
            <person name="Baker S."/>
            <person name="Barry K."/>
            <person name="Bills G."/>
            <person name="Bluhm B."/>
            <person name="Cannon C."/>
            <person name="Castanera R."/>
            <person name="Culley D."/>
            <person name="Daum C."/>
            <person name="Ezra D."/>
            <person name="Gonzalez J."/>
            <person name="Henrissat B."/>
            <person name="Kuo A."/>
            <person name="Liang C."/>
            <person name="Lipzen A."/>
            <person name="Lutzoni F."/>
            <person name="Magnuson J."/>
            <person name="Mondo S."/>
            <person name="Nolan M."/>
            <person name="Ohm R."/>
            <person name="Pangilinan J."/>
            <person name="Park H.-J."/>
            <person name="Ramirez L."/>
            <person name="Alfaro M."/>
            <person name="Sun H."/>
            <person name="Tritt A."/>
            <person name="Yoshinaga Y."/>
            <person name="Zwiers L.-H."/>
            <person name="Turgeon B."/>
            <person name="Goodwin S."/>
            <person name="Spatafora J."/>
            <person name="Crous P."/>
            <person name="Grigoriev I."/>
        </authorList>
    </citation>
    <scope>NUCLEOTIDE SEQUENCE</scope>
    <source>
        <strain evidence="1">CBS 125425</strain>
    </source>
</reference>
<evidence type="ECO:0000313" key="1">
    <source>
        <dbReference type="EMBL" id="KAF2732075.1"/>
    </source>
</evidence>
<protein>
    <submittedName>
        <fullName evidence="1">Uncharacterized protein</fullName>
    </submittedName>
</protein>
<name>A0A9P4V196_9PLEO</name>
<organism evidence="1 2">
    <name type="scientific">Polyplosphaeria fusca</name>
    <dbReference type="NCBI Taxonomy" id="682080"/>
    <lineage>
        <taxon>Eukaryota</taxon>
        <taxon>Fungi</taxon>
        <taxon>Dikarya</taxon>
        <taxon>Ascomycota</taxon>
        <taxon>Pezizomycotina</taxon>
        <taxon>Dothideomycetes</taxon>
        <taxon>Pleosporomycetidae</taxon>
        <taxon>Pleosporales</taxon>
        <taxon>Tetraplosphaeriaceae</taxon>
        <taxon>Polyplosphaeria</taxon>
    </lineage>
</organism>
<dbReference type="EMBL" id="ML996183">
    <property type="protein sequence ID" value="KAF2732075.1"/>
    <property type="molecule type" value="Genomic_DNA"/>
</dbReference>
<dbReference type="AlphaFoldDB" id="A0A9P4V196"/>